<keyword evidence="2" id="KW-1185">Reference proteome</keyword>
<protein>
    <recommendedName>
        <fullName evidence="3">ABC transporter ATP-binding protein</fullName>
    </recommendedName>
</protein>
<evidence type="ECO:0000313" key="1">
    <source>
        <dbReference type="EMBL" id="MFC4600755.1"/>
    </source>
</evidence>
<dbReference type="RefSeq" id="WP_378100130.1">
    <property type="nucleotide sequence ID" value="NZ_JBHSEP010000019.1"/>
</dbReference>
<evidence type="ECO:0008006" key="3">
    <source>
        <dbReference type="Google" id="ProtNLM"/>
    </source>
</evidence>
<evidence type="ECO:0000313" key="2">
    <source>
        <dbReference type="Proteomes" id="UP001596028"/>
    </source>
</evidence>
<proteinExistence type="predicted"/>
<gene>
    <name evidence="1" type="ORF">ACFO3S_21100</name>
</gene>
<accession>A0ABV9FIZ8</accession>
<name>A0ABV9FIZ8_9BACL</name>
<dbReference type="Proteomes" id="UP001596028">
    <property type="component" value="Unassembled WGS sequence"/>
</dbReference>
<reference evidence="2" key="1">
    <citation type="journal article" date="2019" name="Int. J. Syst. Evol. Microbiol.">
        <title>The Global Catalogue of Microorganisms (GCM) 10K type strain sequencing project: providing services to taxonomists for standard genome sequencing and annotation.</title>
        <authorList>
            <consortium name="The Broad Institute Genomics Platform"/>
            <consortium name="The Broad Institute Genome Sequencing Center for Infectious Disease"/>
            <person name="Wu L."/>
            <person name="Ma J."/>
        </authorList>
    </citation>
    <scope>NUCLEOTIDE SEQUENCE [LARGE SCALE GENOMIC DNA]</scope>
    <source>
        <strain evidence="2">CCUG 49571</strain>
    </source>
</reference>
<comment type="caution">
    <text evidence="1">The sequence shown here is derived from an EMBL/GenBank/DDBJ whole genome shotgun (WGS) entry which is preliminary data.</text>
</comment>
<dbReference type="EMBL" id="JBHSEP010000019">
    <property type="protein sequence ID" value="MFC4600755.1"/>
    <property type="molecule type" value="Genomic_DNA"/>
</dbReference>
<sequence>MNSGRGDERIREKLLASMGDLARRPDAPAMLFVTHPIGEVLPVFGKSLLIRRGRIFEQGALRQAPTTGTQSPFCETGVRSDWRNDFRAVVGSATVMRLK</sequence>
<organism evidence="1 2">
    <name type="scientific">Cohnella hongkongensis</name>
    <dbReference type="NCBI Taxonomy" id="178337"/>
    <lineage>
        <taxon>Bacteria</taxon>
        <taxon>Bacillati</taxon>
        <taxon>Bacillota</taxon>
        <taxon>Bacilli</taxon>
        <taxon>Bacillales</taxon>
        <taxon>Paenibacillaceae</taxon>
        <taxon>Cohnella</taxon>
    </lineage>
</organism>